<dbReference type="PANTHER" id="PTHR34005:SF2">
    <property type="entry name" value="DUF4817 DOMAIN-CONTAINING PROTEIN-RELATED"/>
    <property type="match status" value="1"/>
</dbReference>
<dbReference type="EMBL" id="WUAV01000006">
    <property type="protein sequence ID" value="KAF1747522.1"/>
    <property type="molecule type" value="Genomic_DNA"/>
</dbReference>
<feature type="signal peptide" evidence="3">
    <location>
        <begin position="1"/>
        <end position="22"/>
    </location>
</feature>
<reference evidence="4 5" key="1">
    <citation type="submission" date="2019-12" db="EMBL/GenBank/DDBJ databases">
        <title>Chromosome-level assembly of the Caenorhabditis remanei genome.</title>
        <authorList>
            <person name="Teterina A.A."/>
            <person name="Willis J.H."/>
            <person name="Phillips P.C."/>
        </authorList>
    </citation>
    <scope>NUCLEOTIDE SEQUENCE [LARGE SCALE GENOMIC DNA]</scope>
    <source>
        <strain evidence="4 5">PX506</strain>
        <tissue evidence="4">Whole organism</tissue>
    </source>
</reference>
<feature type="transmembrane region" description="Helical" evidence="2">
    <location>
        <begin position="444"/>
        <end position="467"/>
    </location>
</feature>
<feature type="chain" id="PRO_5025455761" evidence="3">
    <location>
        <begin position="23"/>
        <end position="485"/>
    </location>
</feature>
<dbReference type="AlphaFoldDB" id="A0A6A5FYD0"/>
<evidence type="ECO:0000256" key="3">
    <source>
        <dbReference type="SAM" id="SignalP"/>
    </source>
</evidence>
<dbReference type="CTD" id="9825378"/>
<dbReference type="Proteomes" id="UP000483820">
    <property type="component" value="Chromosome X"/>
</dbReference>
<comment type="caution">
    <text evidence="4">The sequence shown here is derived from an EMBL/GenBank/DDBJ whole genome shotgun (WGS) entry which is preliminary data.</text>
</comment>
<dbReference type="GeneID" id="9825378"/>
<name>A0A6A5FYD0_CAERE</name>
<evidence type="ECO:0000313" key="5">
    <source>
        <dbReference type="Proteomes" id="UP000483820"/>
    </source>
</evidence>
<evidence type="ECO:0000256" key="2">
    <source>
        <dbReference type="SAM" id="Phobius"/>
    </source>
</evidence>
<feature type="region of interest" description="Disordered" evidence="1">
    <location>
        <begin position="326"/>
        <end position="350"/>
    </location>
</feature>
<feature type="compositionally biased region" description="Basic and acidic residues" evidence="1">
    <location>
        <begin position="335"/>
        <end position="346"/>
    </location>
</feature>
<evidence type="ECO:0000256" key="1">
    <source>
        <dbReference type="SAM" id="MobiDB-lite"/>
    </source>
</evidence>
<evidence type="ECO:0000313" key="4">
    <source>
        <dbReference type="EMBL" id="KAF1747522.1"/>
    </source>
</evidence>
<gene>
    <name evidence="4" type="ORF">GCK72_023987</name>
</gene>
<dbReference type="KEGG" id="crq:GCK72_023987"/>
<protein>
    <submittedName>
        <fullName evidence="4">Uncharacterized protein</fullName>
    </submittedName>
</protein>
<proteinExistence type="predicted"/>
<keyword evidence="3" id="KW-0732">Signal</keyword>
<accession>A0A6A5FYD0</accession>
<keyword evidence="2" id="KW-1133">Transmembrane helix</keyword>
<keyword evidence="2" id="KW-0812">Transmembrane</keyword>
<dbReference type="PANTHER" id="PTHR34005">
    <property type="entry name" value="PROTEIN CBG15054-RELATED"/>
    <property type="match status" value="1"/>
</dbReference>
<sequence length="485" mass="53975">MNPPTGGLFLVTIVFFVSFSESFSNYKPTVGKLTIAENEERMDVCGVHNLRDLENGETVVKEKVNYPSSKYLTALSTRHIILSPLSNLLGFIYNKDECKNNIQVFKINSTPNVLGKLNEELKAHYIGFCEHDVPRGFVILEQSLPNLRNLVFNCLPGTKIKAGNKVEVITKPNPTVPVEQYITTNVNFCKNISEEMCTEQLFDGSGGPVFDITYERRIYVGHTTFNDNESTRVEQIYPYLQEICDVAGICDKATSKFSHGSASFLSSFDESKLSFVDPDEPVIHVNFPPHAESSEDTIVTSLNTALNSVIDVEDVDVGDMKVEIEEIESSGTTSEEAKDTKIEQRKKFQRPLKSGSDIRATELQSNVSSNGEKVLILFDSDGNESEPVNYEPLVMSVVPEQKIDEPAPQDSTIVRAEPRSAVIIPLSKTDSKVSITSVTPSKRAFLIVALIAISLIFLIQCCLYGFFGYKGAVYYWRPLRRNASA</sequence>
<keyword evidence="2" id="KW-0472">Membrane</keyword>
<organism evidence="4 5">
    <name type="scientific">Caenorhabditis remanei</name>
    <name type="common">Caenorhabditis vulgaris</name>
    <dbReference type="NCBI Taxonomy" id="31234"/>
    <lineage>
        <taxon>Eukaryota</taxon>
        <taxon>Metazoa</taxon>
        <taxon>Ecdysozoa</taxon>
        <taxon>Nematoda</taxon>
        <taxon>Chromadorea</taxon>
        <taxon>Rhabditida</taxon>
        <taxon>Rhabditina</taxon>
        <taxon>Rhabditomorpha</taxon>
        <taxon>Rhabditoidea</taxon>
        <taxon>Rhabditidae</taxon>
        <taxon>Peloderinae</taxon>
        <taxon>Caenorhabditis</taxon>
    </lineage>
</organism>
<dbReference type="RefSeq" id="XP_003117782.2">
    <property type="nucleotide sequence ID" value="XM_003117734.2"/>
</dbReference>